<accession>A0A239ND13</accession>
<keyword evidence="2" id="KW-0812">Transmembrane</keyword>
<reference evidence="3 4" key="1">
    <citation type="submission" date="2017-06" db="EMBL/GenBank/DDBJ databases">
        <authorList>
            <person name="Kim H.J."/>
            <person name="Triplett B.A."/>
        </authorList>
    </citation>
    <scope>NUCLEOTIDE SEQUENCE [LARGE SCALE GENOMIC DNA]</scope>
    <source>
        <strain evidence="3 4">CGMCC 4.5593</strain>
    </source>
</reference>
<evidence type="ECO:0000256" key="2">
    <source>
        <dbReference type="SAM" id="Phobius"/>
    </source>
</evidence>
<dbReference type="OrthoDB" id="3298822at2"/>
<evidence type="ECO:0000313" key="3">
    <source>
        <dbReference type="EMBL" id="SNT52781.1"/>
    </source>
</evidence>
<dbReference type="Proteomes" id="UP000198362">
    <property type="component" value="Unassembled WGS sequence"/>
</dbReference>
<evidence type="ECO:0000256" key="1">
    <source>
        <dbReference type="SAM" id="MobiDB-lite"/>
    </source>
</evidence>
<gene>
    <name evidence="3" type="ORF">SAMN05421812_108173</name>
</gene>
<keyword evidence="4" id="KW-1185">Reference proteome</keyword>
<keyword evidence="2" id="KW-0472">Membrane</keyword>
<proteinExistence type="predicted"/>
<feature type="region of interest" description="Disordered" evidence="1">
    <location>
        <begin position="84"/>
        <end position="228"/>
    </location>
</feature>
<name>A0A239ND13_9ACTN</name>
<keyword evidence="2" id="KW-1133">Transmembrane helix</keyword>
<dbReference type="RefSeq" id="WP_089251396.1">
    <property type="nucleotide sequence ID" value="NZ_FZPH01000008.1"/>
</dbReference>
<organism evidence="3 4">
    <name type="scientific">Asanoa hainanensis</name>
    <dbReference type="NCBI Taxonomy" id="560556"/>
    <lineage>
        <taxon>Bacteria</taxon>
        <taxon>Bacillati</taxon>
        <taxon>Actinomycetota</taxon>
        <taxon>Actinomycetes</taxon>
        <taxon>Micromonosporales</taxon>
        <taxon>Micromonosporaceae</taxon>
        <taxon>Asanoa</taxon>
    </lineage>
</organism>
<sequence length="228" mass="23820">MTTWRGVRKELEGAWRSIQYDLSRAKTRRTDGEETTELIFPEQNRPPRRLRATGGFVLVSLVGAIGTYFAVVNGLGALLEPGQKAEGEKPASVVAGAAGTGQRTDADARPDQSVRIARQGGPLTVAGRQASAGGAGSSDTHDGVPGGAGPAPKPELPRGAPVPEDSDDAPPQTETPTPTPSPTPTPAATDEPSATPSPTPSASEPGDEPTDEGRKRHRHHRHDQDENP</sequence>
<feature type="transmembrane region" description="Helical" evidence="2">
    <location>
        <begin position="55"/>
        <end position="79"/>
    </location>
</feature>
<dbReference type="EMBL" id="FZPH01000008">
    <property type="protein sequence ID" value="SNT52781.1"/>
    <property type="molecule type" value="Genomic_DNA"/>
</dbReference>
<dbReference type="AlphaFoldDB" id="A0A239ND13"/>
<protein>
    <submittedName>
        <fullName evidence="3">Uncharacterized protein</fullName>
    </submittedName>
</protein>
<evidence type="ECO:0000313" key="4">
    <source>
        <dbReference type="Proteomes" id="UP000198362"/>
    </source>
</evidence>
<feature type="compositionally biased region" description="Low complexity" evidence="1">
    <location>
        <begin position="186"/>
        <end position="204"/>
    </location>
</feature>